<dbReference type="InterPro" id="IPR036513">
    <property type="entry name" value="STAS_dom_sf"/>
</dbReference>
<dbReference type="KEGG" id="jli:EXU32_16505"/>
<dbReference type="SUPFAM" id="SSF52091">
    <property type="entry name" value="SpoIIaa-like"/>
    <property type="match status" value="1"/>
</dbReference>
<evidence type="ECO:0000256" key="2">
    <source>
        <dbReference type="ARBA" id="ARBA00011881"/>
    </source>
</evidence>
<dbReference type="PANTHER" id="PTHR12544:SF29">
    <property type="entry name" value="GLUTAMINASE"/>
    <property type="match status" value="1"/>
</dbReference>
<feature type="binding site" evidence="7">
    <location>
        <position position="191"/>
    </location>
    <ligand>
        <name>substrate</name>
    </ligand>
</feature>
<evidence type="ECO:0000256" key="4">
    <source>
        <dbReference type="ARBA" id="ARBA00022801"/>
    </source>
</evidence>
<evidence type="ECO:0000313" key="10">
    <source>
        <dbReference type="EMBL" id="QBF47703.1"/>
    </source>
</evidence>
<feature type="binding site" evidence="7">
    <location>
        <position position="243"/>
    </location>
    <ligand>
        <name>substrate</name>
    </ligand>
</feature>
<gene>
    <name evidence="7" type="primary">glsA</name>
    <name evidence="10" type="ORF">EXU32_16505</name>
</gene>
<dbReference type="HAMAP" id="MF_00313">
    <property type="entry name" value="Glutaminase"/>
    <property type="match status" value="1"/>
</dbReference>
<keyword evidence="4 7" id="KW-0378">Hydrolase</keyword>
<evidence type="ECO:0000313" key="11">
    <source>
        <dbReference type="Proteomes" id="UP000290408"/>
    </source>
</evidence>
<accession>A0A4P6N0I4</accession>
<evidence type="ECO:0000256" key="6">
    <source>
        <dbReference type="ARBA" id="ARBA00070405"/>
    </source>
</evidence>
<feature type="region of interest" description="Disordered" evidence="8">
    <location>
        <begin position="400"/>
        <end position="419"/>
    </location>
</feature>
<feature type="binding site" evidence="7">
    <location>
        <position position="160"/>
    </location>
    <ligand>
        <name>substrate</name>
    </ligand>
</feature>
<dbReference type="AlphaFoldDB" id="A0A4P6N0I4"/>
<dbReference type="GO" id="GO:0004359">
    <property type="term" value="F:glutaminase activity"/>
    <property type="evidence" value="ECO:0007669"/>
    <property type="project" value="UniProtKB-UniRule"/>
</dbReference>
<keyword evidence="11" id="KW-1185">Reference proteome</keyword>
<feature type="binding site" evidence="7">
    <location>
        <position position="64"/>
    </location>
    <ligand>
        <name>substrate</name>
    </ligand>
</feature>
<dbReference type="FunFam" id="3.40.710.10:FF:000005">
    <property type="entry name" value="Glutaminase"/>
    <property type="match status" value="1"/>
</dbReference>
<evidence type="ECO:0000256" key="1">
    <source>
        <dbReference type="ARBA" id="ARBA00011076"/>
    </source>
</evidence>
<dbReference type="EMBL" id="CP036164">
    <property type="protein sequence ID" value="QBF47703.1"/>
    <property type="molecule type" value="Genomic_DNA"/>
</dbReference>
<dbReference type="InterPro" id="IPR015868">
    <property type="entry name" value="Glutaminase"/>
</dbReference>
<evidence type="ECO:0000256" key="7">
    <source>
        <dbReference type="HAMAP-Rule" id="MF_00313"/>
    </source>
</evidence>
<dbReference type="GO" id="GO:0006537">
    <property type="term" value="P:glutamate biosynthetic process"/>
    <property type="evidence" value="ECO:0007669"/>
    <property type="project" value="TreeGrafter"/>
</dbReference>
<dbReference type="GO" id="GO:0006543">
    <property type="term" value="P:L-glutamine catabolic process"/>
    <property type="evidence" value="ECO:0007669"/>
    <property type="project" value="TreeGrafter"/>
</dbReference>
<evidence type="ECO:0000259" key="9">
    <source>
        <dbReference type="PROSITE" id="PS50801"/>
    </source>
</evidence>
<dbReference type="RefSeq" id="WP_130630880.1">
    <property type="nucleotide sequence ID" value="NZ_CP036164.1"/>
</dbReference>
<reference evidence="10 11" key="1">
    <citation type="submission" date="2019-02" db="EMBL/GenBank/DDBJ databases">
        <title>Genomic data mining of an Antarctic deep-sea actinobacterium, Janibacterlimosus P3-3-X1.</title>
        <authorList>
            <person name="Liao L."/>
            <person name="Chen B."/>
        </authorList>
    </citation>
    <scope>NUCLEOTIDE SEQUENCE [LARGE SCALE GENOMIC DNA]</scope>
    <source>
        <strain evidence="10 11">P3-3-X1</strain>
    </source>
</reference>
<feature type="domain" description="STAS" evidence="9">
    <location>
        <begin position="328"/>
        <end position="396"/>
    </location>
</feature>
<dbReference type="EC" id="3.5.1.2" evidence="3 7"/>
<dbReference type="Pfam" id="PF01740">
    <property type="entry name" value="STAS"/>
    <property type="match status" value="1"/>
</dbReference>
<feature type="binding site" evidence="7">
    <location>
        <position position="167"/>
    </location>
    <ligand>
        <name>substrate</name>
    </ligand>
</feature>
<dbReference type="Proteomes" id="UP000290408">
    <property type="component" value="Chromosome"/>
</dbReference>
<dbReference type="Gene3D" id="3.30.750.24">
    <property type="entry name" value="STAS domain"/>
    <property type="match status" value="1"/>
</dbReference>
<dbReference type="SUPFAM" id="SSF56601">
    <property type="entry name" value="beta-lactamase/transpeptidase-like"/>
    <property type="match status" value="1"/>
</dbReference>
<evidence type="ECO:0000256" key="3">
    <source>
        <dbReference type="ARBA" id="ARBA00012918"/>
    </source>
</evidence>
<dbReference type="Pfam" id="PF04960">
    <property type="entry name" value="Glutaminase"/>
    <property type="match status" value="1"/>
</dbReference>
<protein>
    <recommendedName>
        <fullName evidence="6 7">Glutaminase</fullName>
        <ecNumber evidence="3 7">3.5.1.2</ecNumber>
    </recommendedName>
</protein>
<evidence type="ECO:0000256" key="5">
    <source>
        <dbReference type="ARBA" id="ARBA00049534"/>
    </source>
</evidence>
<keyword evidence="7" id="KW-0007">Acetylation</keyword>
<feature type="binding site" evidence="7">
    <location>
        <position position="261"/>
    </location>
    <ligand>
        <name>substrate</name>
    </ligand>
</feature>
<comment type="similarity">
    <text evidence="1 7">Belongs to the glutaminase family.</text>
</comment>
<name>A0A4P6N0I4_9MICO</name>
<dbReference type="Gene3D" id="3.40.710.10">
    <property type="entry name" value="DD-peptidase/beta-lactamase superfamily"/>
    <property type="match status" value="1"/>
</dbReference>
<dbReference type="PANTHER" id="PTHR12544">
    <property type="entry name" value="GLUTAMINASE"/>
    <property type="match status" value="1"/>
</dbReference>
<dbReference type="NCBIfam" id="NF002134">
    <property type="entry name" value="PRK00971.1-4"/>
    <property type="match status" value="1"/>
</dbReference>
<sequence>MDNPVPDYLAEVAEACASLTSGEPASYIPELASVDPDRYGVAMATIDGALYSVGDARHEFTIQSISKAFVYGLAVRERGLTEVLRKVDVEPSGDPFDELSLEDGTGRPRNPMINAGAITTHALVGGDGVSSAGRFEEIHRLLCDLAGRELSVDEEVWASEMSVSDRNLAIAHLLRSHGIISDSPEEVVSAYVRQCAVLVTAEDLAMMAATLANAGVQPVTGQRIFSGHQVRHLLSVMLTCGMYDSAGDWVSNVGIPAKSGVGGGIIGALPGQVGIATFAPRLDPHGSSVRGIETFERLSHDMGLHLMEVAPPARSVIQRSRVVGEGEEAVRVFELAGTIGFTGAERVVRRLAEEEPVERTIVVDLTHVSSVGGPARHMLLEALRRLRLDGYTVYLIDHDEVLPDPDPGDGQPVEQLQEI</sequence>
<feature type="binding site" evidence="7">
    <location>
        <position position="114"/>
    </location>
    <ligand>
        <name>substrate</name>
    </ligand>
</feature>
<comment type="catalytic activity">
    <reaction evidence="5 7">
        <text>L-glutamine + H2O = L-glutamate + NH4(+)</text>
        <dbReference type="Rhea" id="RHEA:15889"/>
        <dbReference type="ChEBI" id="CHEBI:15377"/>
        <dbReference type="ChEBI" id="CHEBI:28938"/>
        <dbReference type="ChEBI" id="CHEBI:29985"/>
        <dbReference type="ChEBI" id="CHEBI:58359"/>
        <dbReference type="EC" id="3.5.1.2"/>
    </reaction>
</comment>
<organism evidence="10 11">
    <name type="scientific">Janibacter limosus</name>
    <dbReference type="NCBI Taxonomy" id="53458"/>
    <lineage>
        <taxon>Bacteria</taxon>
        <taxon>Bacillati</taxon>
        <taxon>Actinomycetota</taxon>
        <taxon>Actinomycetes</taxon>
        <taxon>Micrococcales</taxon>
        <taxon>Intrasporangiaceae</taxon>
        <taxon>Janibacter</taxon>
    </lineage>
</organism>
<proteinExistence type="inferred from homology"/>
<dbReference type="STRING" id="1216970.GCA_001570985_03243"/>
<dbReference type="InterPro" id="IPR012338">
    <property type="entry name" value="Beta-lactam/transpept-like"/>
</dbReference>
<comment type="subunit">
    <text evidence="2 7">Homotetramer.</text>
</comment>
<dbReference type="InterPro" id="IPR002645">
    <property type="entry name" value="STAS_dom"/>
</dbReference>
<dbReference type="PROSITE" id="PS50801">
    <property type="entry name" value="STAS"/>
    <property type="match status" value="1"/>
</dbReference>
<evidence type="ECO:0000256" key="8">
    <source>
        <dbReference type="SAM" id="MobiDB-lite"/>
    </source>
</evidence>
<dbReference type="OrthoDB" id="9788822at2"/>
<dbReference type="NCBIfam" id="TIGR03814">
    <property type="entry name" value="Gln_ase"/>
    <property type="match status" value="1"/>
</dbReference>